<name>A0AAW1SXB2_9CHLO</name>
<comment type="similarity">
    <text evidence="2">Belongs to the tRNA methyltransferase O family.</text>
</comment>
<dbReference type="InterPro" id="IPR023370">
    <property type="entry name" value="TrmO-like_N"/>
</dbReference>
<sequence length="400" mass="42550">MDALLRSQAPRLSQPHDSSAGQKGHSSTSESSREGIKGKVRVPRLNGGRVGVLATRTPHRPCPLGLSVARVERVDASQLWVSGADLVDGTPILDVKPYLPFCDSWPAAICPSWVDAKDDEEPLRVSSVEMGGEAGAQLHAAWAARNIALHRSGQLPLFPDYEAFCRVVKEVLSLDIRSAHQRLRQPPLKGQAVPQVDPQRVHPAAAGMELVSASELSGSRRDPCWSEPWPAADACSEMGRAPLGTSPELDPAARPCLPDAAARLFAEHMGELPETPTMFCEGCLVSPSESRMPEQHGLQPAGPPESDAHGPDLLHLPGHGSQDDMAQSATQNACCAGRATLGAADMAADASANSGPRAHAGTGMAPARYNVVLQGIQVWYDIDSSKRVIIESAGLWERSV</sequence>
<dbReference type="AlphaFoldDB" id="A0AAW1SXB2"/>
<evidence type="ECO:0000313" key="5">
    <source>
        <dbReference type="EMBL" id="KAK9861080.1"/>
    </source>
</evidence>
<dbReference type="EMBL" id="JALJOV010000817">
    <property type="protein sequence ID" value="KAK9861080.1"/>
    <property type="molecule type" value="Genomic_DNA"/>
</dbReference>
<gene>
    <name evidence="5" type="ORF">WJX84_003490</name>
</gene>
<dbReference type="InterPro" id="IPR036414">
    <property type="entry name" value="YaeB_N_sf"/>
</dbReference>
<feature type="compositionally biased region" description="Polar residues" evidence="3">
    <location>
        <begin position="15"/>
        <end position="30"/>
    </location>
</feature>
<dbReference type="PANTHER" id="PTHR12818">
    <property type="entry name" value="TRNA (ADENINE(37)-N6)-METHYLTRANSFERASE"/>
    <property type="match status" value="1"/>
</dbReference>
<comment type="caution">
    <text evidence="5">The sequence shown here is derived from an EMBL/GenBank/DDBJ whole genome shotgun (WGS) entry which is preliminary data.</text>
</comment>
<evidence type="ECO:0000256" key="1">
    <source>
        <dbReference type="ARBA" id="ARBA00022691"/>
    </source>
</evidence>
<dbReference type="Pfam" id="PF01980">
    <property type="entry name" value="TrmO_N"/>
    <property type="match status" value="1"/>
</dbReference>
<evidence type="ECO:0000259" key="4">
    <source>
        <dbReference type="PROSITE" id="PS51668"/>
    </source>
</evidence>
<reference evidence="5 6" key="1">
    <citation type="journal article" date="2024" name="Nat. Commun.">
        <title>Phylogenomics reveals the evolutionary origins of lichenization in chlorophyte algae.</title>
        <authorList>
            <person name="Puginier C."/>
            <person name="Libourel C."/>
            <person name="Otte J."/>
            <person name="Skaloud P."/>
            <person name="Haon M."/>
            <person name="Grisel S."/>
            <person name="Petersen M."/>
            <person name="Berrin J.G."/>
            <person name="Delaux P.M."/>
            <person name="Dal Grande F."/>
            <person name="Keller J."/>
        </authorList>
    </citation>
    <scope>NUCLEOTIDE SEQUENCE [LARGE SCALE GENOMIC DNA]</scope>
    <source>
        <strain evidence="5 6">SAG 2523</strain>
    </source>
</reference>
<dbReference type="SUPFAM" id="SSF118196">
    <property type="entry name" value="YaeB-like"/>
    <property type="match status" value="1"/>
</dbReference>
<proteinExistence type="inferred from homology"/>
<dbReference type="InterPro" id="IPR040372">
    <property type="entry name" value="YaeB-like"/>
</dbReference>
<protein>
    <recommendedName>
        <fullName evidence="4">TsaA-like domain-containing protein</fullName>
    </recommendedName>
</protein>
<dbReference type="PROSITE" id="PS51668">
    <property type="entry name" value="TSAA_2"/>
    <property type="match status" value="1"/>
</dbReference>
<organism evidence="5 6">
    <name type="scientific">Apatococcus fuscideae</name>
    <dbReference type="NCBI Taxonomy" id="2026836"/>
    <lineage>
        <taxon>Eukaryota</taxon>
        <taxon>Viridiplantae</taxon>
        <taxon>Chlorophyta</taxon>
        <taxon>core chlorophytes</taxon>
        <taxon>Trebouxiophyceae</taxon>
        <taxon>Chlorellales</taxon>
        <taxon>Chlorellaceae</taxon>
        <taxon>Apatococcus</taxon>
    </lineage>
</organism>
<dbReference type="PANTHER" id="PTHR12818:SF0">
    <property type="entry name" value="TRNA (ADENINE(37)-N6)-METHYLTRANSFERASE"/>
    <property type="match status" value="1"/>
</dbReference>
<feature type="domain" description="TsaA-like" evidence="4">
    <location>
        <begin position="1"/>
        <end position="107"/>
    </location>
</feature>
<dbReference type="Proteomes" id="UP001485043">
    <property type="component" value="Unassembled WGS sequence"/>
</dbReference>
<feature type="region of interest" description="Disordered" evidence="3">
    <location>
        <begin position="1"/>
        <end position="41"/>
    </location>
</feature>
<keyword evidence="6" id="KW-1185">Reference proteome</keyword>
<dbReference type="InterPro" id="IPR036413">
    <property type="entry name" value="YaeB-like_sf"/>
</dbReference>
<evidence type="ECO:0000313" key="6">
    <source>
        <dbReference type="Proteomes" id="UP001485043"/>
    </source>
</evidence>
<evidence type="ECO:0000256" key="3">
    <source>
        <dbReference type="SAM" id="MobiDB-lite"/>
    </source>
</evidence>
<feature type="region of interest" description="Disordered" evidence="3">
    <location>
        <begin position="289"/>
        <end position="329"/>
    </location>
</feature>
<dbReference type="Gene3D" id="2.40.30.70">
    <property type="entry name" value="YaeB-like"/>
    <property type="match status" value="1"/>
</dbReference>
<accession>A0AAW1SXB2</accession>
<evidence type="ECO:0000256" key="2">
    <source>
        <dbReference type="ARBA" id="ARBA00033753"/>
    </source>
</evidence>
<keyword evidence="1" id="KW-0949">S-adenosyl-L-methionine</keyword>